<protein>
    <submittedName>
        <fullName evidence="1">Unnamed protein product</fullName>
    </submittedName>
</protein>
<reference evidence="1" key="1">
    <citation type="submission" date="2023-04" db="EMBL/GenBank/DDBJ databases">
        <title>Ambrosiozyma monospora NBRC 10751.</title>
        <authorList>
            <person name="Ichikawa N."/>
            <person name="Sato H."/>
            <person name="Tonouchi N."/>
        </authorList>
    </citation>
    <scope>NUCLEOTIDE SEQUENCE</scope>
    <source>
        <strain evidence="1">NBRC 10751</strain>
    </source>
</reference>
<gene>
    <name evidence="1" type="ORF">Amon02_000655000</name>
</gene>
<proteinExistence type="predicted"/>
<keyword evidence="2" id="KW-1185">Reference proteome</keyword>
<dbReference type="EMBL" id="BSXS01005159">
    <property type="protein sequence ID" value="GME83988.1"/>
    <property type="molecule type" value="Genomic_DNA"/>
</dbReference>
<evidence type="ECO:0000313" key="1">
    <source>
        <dbReference type="EMBL" id="GME83988.1"/>
    </source>
</evidence>
<accession>A0ACB5T9Z3</accession>
<sequence>MQLKDNRTKKLQRQQKQKPKQTNSDQKHYGFFDNLQPHYSRPRNTTADGYYTPASSDSVNPQTLDIDMIVSNQENLDYNFHRIDRDQYSEHEAQRVSRMDMYGPGLQDGSSSSTRHKMQFTIPFCSFTNFKIDQRNQIQRKLKVRHLQQIALGGTLGVGLLLSSGKAFTIAGPLGCLLGFTIAGLIVLATMLSFCEMVTLIPLCGGVSGVSSRFVDDAFGFALGVSYWVSYALTMPTEIVAASIMLSYYPELKIPGGSTAGWITLFLGITVLINLFDIRVYGEFEYFSTLIKVLVLIILMIYMIVLNTGGVAPYHDHIGFRYWDNYAKLSSPL</sequence>
<comment type="caution">
    <text evidence="1">The sequence shown here is derived from an EMBL/GenBank/DDBJ whole genome shotgun (WGS) entry which is preliminary data.</text>
</comment>
<organism evidence="1 2">
    <name type="scientific">Ambrosiozyma monospora</name>
    <name type="common">Yeast</name>
    <name type="synonym">Endomycopsis monosporus</name>
    <dbReference type="NCBI Taxonomy" id="43982"/>
    <lineage>
        <taxon>Eukaryota</taxon>
        <taxon>Fungi</taxon>
        <taxon>Dikarya</taxon>
        <taxon>Ascomycota</taxon>
        <taxon>Saccharomycotina</taxon>
        <taxon>Pichiomycetes</taxon>
        <taxon>Pichiales</taxon>
        <taxon>Pichiaceae</taxon>
        <taxon>Ambrosiozyma</taxon>
    </lineage>
</organism>
<name>A0ACB5T9Z3_AMBMO</name>
<evidence type="ECO:0000313" key="2">
    <source>
        <dbReference type="Proteomes" id="UP001165064"/>
    </source>
</evidence>
<dbReference type="Proteomes" id="UP001165064">
    <property type="component" value="Unassembled WGS sequence"/>
</dbReference>